<dbReference type="AlphaFoldDB" id="A0A0D8HM22"/>
<dbReference type="RefSeq" id="WP_052604010.1">
    <property type="nucleotide sequence ID" value="NZ_JXYS01000002.1"/>
</dbReference>
<sequence length="146" mass="15821">MSIRKEFSRVVVGVDGSPSSKAALEFAAEEAKLRHAVLEIVHIWGLPTMAYGGYVSQLDDFEKDGVKFLDEIMTKAKESYPDITIESTIRQGPPAMALIERGNNADLVVVGSRGHGGFTGLMLGSVSQQLAHHANFPLVIVRNAKN</sequence>
<accession>A0A0D8HM22</accession>
<evidence type="ECO:0000256" key="1">
    <source>
        <dbReference type="ARBA" id="ARBA00008791"/>
    </source>
</evidence>
<dbReference type="STRING" id="1280514.AXFE_01670"/>
<feature type="domain" description="UspA" evidence="2">
    <location>
        <begin position="7"/>
        <end position="142"/>
    </location>
</feature>
<dbReference type="PATRIC" id="fig|1280514.3.peg.232"/>
<keyword evidence="4" id="KW-1185">Reference proteome</keyword>
<dbReference type="Gene3D" id="3.40.50.620">
    <property type="entry name" value="HUPs"/>
    <property type="match status" value="1"/>
</dbReference>
<dbReference type="SUPFAM" id="SSF52402">
    <property type="entry name" value="Adenine nucleotide alpha hydrolases-like"/>
    <property type="match status" value="1"/>
</dbReference>
<proteinExistence type="inferred from homology"/>
<dbReference type="InterPro" id="IPR014729">
    <property type="entry name" value="Rossmann-like_a/b/a_fold"/>
</dbReference>
<gene>
    <name evidence="3" type="ORF">AXFE_01670</name>
</gene>
<evidence type="ECO:0000313" key="4">
    <source>
        <dbReference type="Proteomes" id="UP000032360"/>
    </source>
</evidence>
<dbReference type="InterPro" id="IPR006016">
    <property type="entry name" value="UspA"/>
</dbReference>
<reference evidence="3 4" key="1">
    <citation type="submission" date="2015-01" db="EMBL/GenBank/DDBJ databases">
        <title>Draft genome of the acidophilic iron oxidizer Acidithrix ferrooxidans strain Py-F3.</title>
        <authorList>
            <person name="Poehlein A."/>
            <person name="Eisen S."/>
            <person name="Schloemann M."/>
            <person name="Johnson B.D."/>
            <person name="Daniel R."/>
            <person name="Muehling M."/>
        </authorList>
    </citation>
    <scope>NUCLEOTIDE SEQUENCE [LARGE SCALE GENOMIC DNA]</scope>
    <source>
        <strain evidence="3 4">Py-F3</strain>
    </source>
</reference>
<dbReference type="PANTHER" id="PTHR46268">
    <property type="entry name" value="STRESS RESPONSE PROTEIN NHAX"/>
    <property type="match status" value="1"/>
</dbReference>
<dbReference type="InterPro" id="IPR006015">
    <property type="entry name" value="Universal_stress_UspA"/>
</dbReference>
<organism evidence="3 4">
    <name type="scientific">Acidithrix ferrooxidans</name>
    <dbReference type="NCBI Taxonomy" id="1280514"/>
    <lineage>
        <taxon>Bacteria</taxon>
        <taxon>Bacillati</taxon>
        <taxon>Actinomycetota</taxon>
        <taxon>Acidimicrobiia</taxon>
        <taxon>Acidimicrobiales</taxon>
        <taxon>Acidimicrobiaceae</taxon>
        <taxon>Acidithrix</taxon>
    </lineage>
</organism>
<comment type="caution">
    <text evidence="3">The sequence shown here is derived from an EMBL/GenBank/DDBJ whole genome shotgun (WGS) entry which is preliminary data.</text>
</comment>
<dbReference type="Proteomes" id="UP000032360">
    <property type="component" value="Unassembled WGS sequence"/>
</dbReference>
<comment type="similarity">
    <text evidence="1">Belongs to the universal stress protein A family.</text>
</comment>
<protein>
    <submittedName>
        <fullName evidence="3">Universal stress protein</fullName>
    </submittedName>
</protein>
<name>A0A0D8HM22_9ACTN</name>
<dbReference type="OrthoDB" id="3865341at2"/>
<evidence type="ECO:0000313" key="3">
    <source>
        <dbReference type="EMBL" id="KJF18963.1"/>
    </source>
</evidence>
<dbReference type="Pfam" id="PF00582">
    <property type="entry name" value="Usp"/>
    <property type="match status" value="1"/>
</dbReference>
<dbReference type="PANTHER" id="PTHR46268:SF6">
    <property type="entry name" value="UNIVERSAL STRESS PROTEIN UP12"/>
    <property type="match status" value="1"/>
</dbReference>
<evidence type="ECO:0000259" key="2">
    <source>
        <dbReference type="Pfam" id="PF00582"/>
    </source>
</evidence>
<dbReference type="EMBL" id="JXYS01000002">
    <property type="protein sequence ID" value="KJF18963.1"/>
    <property type="molecule type" value="Genomic_DNA"/>
</dbReference>
<dbReference type="PRINTS" id="PR01438">
    <property type="entry name" value="UNVRSLSTRESS"/>
</dbReference>